<proteinExistence type="inferred from homology"/>
<evidence type="ECO:0000256" key="7">
    <source>
        <dbReference type="ARBA" id="ARBA00023034"/>
    </source>
</evidence>
<evidence type="ECO:0000256" key="11">
    <source>
        <dbReference type="RuleBase" id="RU366052"/>
    </source>
</evidence>
<comment type="subcellular location">
    <subcellularLocation>
        <location evidence="10 11">Cytoplasm</location>
    </subcellularLocation>
    <subcellularLocation>
        <location evidence="10 11">Cytoplasmic vesicle</location>
        <location evidence="10 11">COPI-coated vesicle membrane</location>
        <topology evidence="10 11">Peripheral membrane protein</topology>
        <orientation evidence="10 11">Cytoplasmic side</orientation>
    </subcellularLocation>
    <subcellularLocation>
        <location evidence="10 11">Golgi apparatus membrane</location>
        <topology evidence="10 11">Peripheral membrane protein</topology>
        <orientation evidence="10 11">Cytoplasmic side</orientation>
    </subcellularLocation>
</comment>
<dbReference type="InterPro" id="IPR011012">
    <property type="entry name" value="Longin-like_dom_sf"/>
</dbReference>
<dbReference type="Pfam" id="PF01217">
    <property type="entry name" value="Clat_adaptor_s"/>
    <property type="match status" value="1"/>
</dbReference>
<evidence type="ECO:0000313" key="15">
    <source>
        <dbReference type="Proteomes" id="UP001626550"/>
    </source>
</evidence>
<evidence type="ECO:0000256" key="3">
    <source>
        <dbReference type="ARBA" id="ARBA00022448"/>
    </source>
</evidence>
<dbReference type="SUPFAM" id="SSF64356">
    <property type="entry name" value="SNARE-like"/>
    <property type="match status" value="1"/>
</dbReference>
<protein>
    <recommendedName>
        <fullName evidence="10">Coatomer subunit delta</fullName>
    </recommendedName>
</protein>
<keyword evidence="6 10" id="KW-0653">Protein transport</keyword>
<keyword evidence="9 10" id="KW-0968">Cytoplasmic vesicle</keyword>
<feature type="compositionally biased region" description="Basic and acidic residues" evidence="12">
    <location>
        <begin position="173"/>
        <end position="188"/>
    </location>
</feature>
<evidence type="ECO:0000256" key="6">
    <source>
        <dbReference type="ARBA" id="ARBA00022927"/>
    </source>
</evidence>
<dbReference type="GO" id="GO:0000139">
    <property type="term" value="C:Golgi membrane"/>
    <property type="evidence" value="ECO:0007669"/>
    <property type="project" value="UniProtKB-SubCell"/>
</dbReference>
<dbReference type="FunFam" id="3.30.450.60:FF:000003">
    <property type="entry name" value="Coatomer subunit delta"/>
    <property type="match status" value="1"/>
</dbReference>
<dbReference type="Pfam" id="PF00928">
    <property type="entry name" value="Adap_comp_sub"/>
    <property type="match status" value="1"/>
</dbReference>
<dbReference type="GO" id="GO:0030126">
    <property type="term" value="C:COPI vesicle coat"/>
    <property type="evidence" value="ECO:0007669"/>
    <property type="project" value="UniProtKB-UniRule"/>
</dbReference>
<sequence>MSKTRIEGLIATFPKLINRKKQHTFLETESVRYVYRPLEKLYVLLITTKASNILEDLETLRLFARVVPEYGGGTEQKDIVENAFQILFAFDEIVALGYAEHVNISQIRTYIEMDSHEERIFEALRESQEREAKQNMKKRAKELQEARNAAAKAGRSGMSGIGSNYSSPYSHEIPIEEPTRSSYREEPMRPQAKASKPKRGMQLGSSDTGNVDSFVNKLKAEGEVVANSKQAAMFTKSSFPVPEIQHIKAGDLSLKVEEKMTVLANRDGGLETMELHGILQVECLAETAAMAKLRLDHVAATQGSDFRPPAQLQTHPNIDKKVLLATGWLQPKPNGKPYPLNNEISVLKWRIQTQDENMIPLKINCWPNEIPGGFEVNIEYELIEEFESRLNNVIVRIPLPPSKSAPQVSSCDGEYNVDSRKTHLNWTIPIVDQSSPNGSLEFTIKADQNASSDAFFPIHLEFSSEQSYCQLKVLEATVDDKPIEISNSTLLSVDRYEIA</sequence>
<comment type="subunit">
    <text evidence="2 10">Oligomeric complex that consists of at least the alpha, beta, beta', gamma, delta, epsilon and zeta subunits.</text>
</comment>
<evidence type="ECO:0000256" key="12">
    <source>
        <dbReference type="SAM" id="MobiDB-lite"/>
    </source>
</evidence>
<dbReference type="AlphaFoldDB" id="A0ABD2Q870"/>
<evidence type="ECO:0000256" key="4">
    <source>
        <dbReference type="ARBA" id="ARBA00022490"/>
    </source>
</evidence>
<dbReference type="SUPFAM" id="SSF49447">
    <property type="entry name" value="Second domain of Mu2 adaptin subunit (ap50) of ap2 adaptor"/>
    <property type="match status" value="1"/>
</dbReference>
<comment type="function">
    <text evidence="10">The coatomer is a cytosolic protein complex that binds to dilysine motifs and reversibly associates with Golgi non-clathrin-coated vesicles, which further mediate biosynthetic protein transport from the ER, via the Golgi up to the trans Golgi network. Coatomer complex is required for budding from Golgi membranes, and is essential for the retrograde Golgi-to-ER transport of dilysine-tagged proteins.</text>
</comment>
<keyword evidence="15" id="KW-1185">Reference proteome</keyword>
<dbReference type="CDD" id="cd09254">
    <property type="entry name" value="AP_delta-COPI_MHD"/>
    <property type="match status" value="1"/>
</dbReference>
<name>A0ABD2Q870_9PLAT</name>
<dbReference type="PANTHER" id="PTHR10121:SF0">
    <property type="entry name" value="COATOMER SUBUNIT DELTA"/>
    <property type="match status" value="1"/>
</dbReference>
<dbReference type="CDD" id="cd14830">
    <property type="entry name" value="Delta_COP_N"/>
    <property type="match status" value="1"/>
</dbReference>
<dbReference type="EMBL" id="JBJKFK010000670">
    <property type="protein sequence ID" value="KAL3315760.1"/>
    <property type="molecule type" value="Genomic_DNA"/>
</dbReference>
<dbReference type="Gene3D" id="2.60.40.1170">
    <property type="entry name" value="Mu homology domain, subdomain B"/>
    <property type="match status" value="2"/>
</dbReference>
<evidence type="ECO:0000256" key="2">
    <source>
        <dbReference type="ARBA" id="ARBA00011775"/>
    </source>
</evidence>
<keyword evidence="5 10" id="KW-0931">ER-Golgi transport</keyword>
<keyword evidence="3 10" id="KW-0813">Transport</keyword>
<keyword evidence="8 10" id="KW-0472">Membrane</keyword>
<dbReference type="PROSITE" id="PS51072">
    <property type="entry name" value="MHD"/>
    <property type="match status" value="1"/>
</dbReference>
<feature type="domain" description="MHD" evidence="13">
    <location>
        <begin position="249"/>
        <end position="499"/>
    </location>
</feature>
<dbReference type="GO" id="GO:0015031">
    <property type="term" value="P:protein transport"/>
    <property type="evidence" value="ECO:0007669"/>
    <property type="project" value="UniProtKB-KW"/>
</dbReference>
<dbReference type="InterPro" id="IPR036168">
    <property type="entry name" value="AP2_Mu_C_sf"/>
</dbReference>
<dbReference type="Gene3D" id="3.30.450.60">
    <property type="match status" value="1"/>
</dbReference>
<accession>A0ABD2Q870</accession>
<evidence type="ECO:0000256" key="5">
    <source>
        <dbReference type="ARBA" id="ARBA00022892"/>
    </source>
</evidence>
<reference evidence="14 15" key="1">
    <citation type="submission" date="2024-11" db="EMBL/GenBank/DDBJ databases">
        <title>Adaptive evolution of stress response genes in parasites aligns with host niche diversity.</title>
        <authorList>
            <person name="Hahn C."/>
            <person name="Resl P."/>
        </authorList>
    </citation>
    <scope>NUCLEOTIDE SEQUENCE [LARGE SCALE GENOMIC DNA]</scope>
    <source>
        <strain evidence="14">EGGRZ-B1_66</strain>
        <tissue evidence="14">Body</tissue>
    </source>
</reference>
<evidence type="ECO:0000259" key="13">
    <source>
        <dbReference type="PROSITE" id="PS51072"/>
    </source>
</evidence>
<gene>
    <name evidence="14" type="primary">ARCN1</name>
    <name evidence="14" type="ORF">Ciccas_005603</name>
</gene>
<comment type="caution">
    <text evidence="14">The sequence shown here is derived from an EMBL/GenBank/DDBJ whole genome shotgun (WGS) entry which is preliminary data.</text>
</comment>
<evidence type="ECO:0000256" key="8">
    <source>
        <dbReference type="ARBA" id="ARBA00023136"/>
    </source>
</evidence>
<dbReference type="GO" id="GO:0006890">
    <property type="term" value="P:retrograde vesicle-mediated transport, Golgi to endoplasmic reticulum"/>
    <property type="evidence" value="ECO:0007669"/>
    <property type="project" value="UniProtKB-UniRule"/>
</dbReference>
<evidence type="ECO:0000256" key="10">
    <source>
        <dbReference type="RuleBase" id="RU364018"/>
    </source>
</evidence>
<dbReference type="InterPro" id="IPR027059">
    <property type="entry name" value="Coatomer_dsu"/>
</dbReference>
<evidence type="ECO:0000256" key="1">
    <source>
        <dbReference type="ARBA" id="ARBA00010516"/>
    </source>
</evidence>
<dbReference type="PANTHER" id="PTHR10121">
    <property type="entry name" value="COATOMER SUBUNIT DELTA"/>
    <property type="match status" value="1"/>
</dbReference>
<evidence type="ECO:0000256" key="9">
    <source>
        <dbReference type="ARBA" id="ARBA00023329"/>
    </source>
</evidence>
<organism evidence="14 15">
    <name type="scientific">Cichlidogyrus casuarinus</name>
    <dbReference type="NCBI Taxonomy" id="1844966"/>
    <lineage>
        <taxon>Eukaryota</taxon>
        <taxon>Metazoa</taxon>
        <taxon>Spiralia</taxon>
        <taxon>Lophotrochozoa</taxon>
        <taxon>Platyhelminthes</taxon>
        <taxon>Monogenea</taxon>
        <taxon>Monopisthocotylea</taxon>
        <taxon>Dactylogyridea</taxon>
        <taxon>Ancyrocephalidae</taxon>
        <taxon>Cichlidogyrus</taxon>
    </lineage>
</organism>
<evidence type="ECO:0000313" key="14">
    <source>
        <dbReference type="EMBL" id="KAL3315760.1"/>
    </source>
</evidence>
<dbReference type="InterPro" id="IPR022775">
    <property type="entry name" value="AP_mu_sigma_su"/>
</dbReference>
<feature type="region of interest" description="Disordered" evidence="12">
    <location>
        <begin position="129"/>
        <end position="210"/>
    </location>
</feature>
<keyword evidence="4 10" id="KW-0963">Cytoplasm</keyword>
<comment type="similarity">
    <text evidence="1 10">Belongs to the adaptor complexes medium subunit family. Delta-COP subfamily.</text>
</comment>
<dbReference type="InterPro" id="IPR028565">
    <property type="entry name" value="MHD"/>
</dbReference>
<keyword evidence="7 10" id="KW-0333">Golgi apparatus</keyword>
<dbReference type="Proteomes" id="UP001626550">
    <property type="component" value="Unassembled WGS sequence"/>
</dbReference>